<feature type="compositionally biased region" description="Polar residues" evidence="1">
    <location>
        <begin position="23"/>
        <end position="32"/>
    </location>
</feature>
<dbReference type="AlphaFoldDB" id="A0AAD9E8T3"/>
<name>A0AAD9E8T3_9PEZI</name>
<feature type="region of interest" description="Disordered" evidence="1">
    <location>
        <begin position="1"/>
        <end position="53"/>
    </location>
</feature>
<evidence type="ECO:0000313" key="3">
    <source>
        <dbReference type="Proteomes" id="UP001243330"/>
    </source>
</evidence>
<evidence type="ECO:0000256" key="1">
    <source>
        <dbReference type="SAM" id="MobiDB-lite"/>
    </source>
</evidence>
<dbReference type="EMBL" id="JAQOWY010000649">
    <property type="protein sequence ID" value="KAK1839625.1"/>
    <property type="molecule type" value="Genomic_DNA"/>
</dbReference>
<evidence type="ECO:0000313" key="2">
    <source>
        <dbReference type="EMBL" id="KAK1839625.1"/>
    </source>
</evidence>
<reference evidence="2" key="1">
    <citation type="submission" date="2023-01" db="EMBL/GenBank/DDBJ databases">
        <title>Colletotrichum chrysophilum M932 genome sequence.</title>
        <authorList>
            <person name="Baroncelli R."/>
        </authorList>
    </citation>
    <scope>NUCLEOTIDE SEQUENCE</scope>
    <source>
        <strain evidence="2">M932</strain>
    </source>
</reference>
<organism evidence="2 3">
    <name type="scientific">Colletotrichum chrysophilum</name>
    <dbReference type="NCBI Taxonomy" id="1836956"/>
    <lineage>
        <taxon>Eukaryota</taxon>
        <taxon>Fungi</taxon>
        <taxon>Dikarya</taxon>
        <taxon>Ascomycota</taxon>
        <taxon>Pezizomycotina</taxon>
        <taxon>Sordariomycetes</taxon>
        <taxon>Hypocreomycetidae</taxon>
        <taxon>Glomerellales</taxon>
        <taxon>Glomerellaceae</taxon>
        <taxon>Colletotrichum</taxon>
        <taxon>Colletotrichum gloeosporioides species complex</taxon>
    </lineage>
</organism>
<protein>
    <submittedName>
        <fullName evidence="2">Uncharacterized protein</fullName>
    </submittedName>
</protein>
<gene>
    <name evidence="2" type="ORF">CCHR01_17750</name>
</gene>
<accession>A0AAD9E8T3</accession>
<dbReference type="Proteomes" id="UP001243330">
    <property type="component" value="Unassembled WGS sequence"/>
</dbReference>
<comment type="caution">
    <text evidence="2">The sequence shown here is derived from an EMBL/GenBank/DDBJ whole genome shotgun (WGS) entry which is preliminary data.</text>
</comment>
<keyword evidence="3" id="KW-1185">Reference proteome</keyword>
<sequence length="53" mass="5648">MAPTARLSASQPRVAWRSPGPPSSTARPSVATQPKIRLNVGSARAYSRPGYLQ</sequence>
<proteinExistence type="predicted"/>